<gene>
    <name evidence="4" type="ORF">ACEWY4_024400</name>
</gene>
<dbReference type="Proteomes" id="UP001591681">
    <property type="component" value="Unassembled WGS sequence"/>
</dbReference>
<organism evidence="4 5">
    <name type="scientific">Coilia grayii</name>
    <name type="common">Gray's grenadier anchovy</name>
    <dbReference type="NCBI Taxonomy" id="363190"/>
    <lineage>
        <taxon>Eukaryota</taxon>
        <taxon>Metazoa</taxon>
        <taxon>Chordata</taxon>
        <taxon>Craniata</taxon>
        <taxon>Vertebrata</taxon>
        <taxon>Euteleostomi</taxon>
        <taxon>Actinopterygii</taxon>
        <taxon>Neopterygii</taxon>
        <taxon>Teleostei</taxon>
        <taxon>Clupei</taxon>
        <taxon>Clupeiformes</taxon>
        <taxon>Clupeoidei</taxon>
        <taxon>Engraulidae</taxon>
        <taxon>Coilinae</taxon>
        <taxon>Coilia</taxon>
    </lineage>
</organism>
<sequence length="440" mass="48201">MAGPGMDLRFLTRRHAIKIASNASVETCSLAIGEVVGHENVLSASRMNNAVVCFLKSVDMANDIVENGLVINGEYMSVLPLSTPSKKVILSNVPPFISDEVLCDTLSRYGKIVSPIRKIAIASKSPLLKHVVSFRRSVYMICREELDLKLSIKVNDFNYGIYVTTDTMKCLGCGEPGHFLRACPKNQGDSDKNDTVNLANGGTDESVVAETSGVGRGEQDKADVSSERDEEKNNVDDVTVEPSVTVTSGLENGAQLSGERTNYDLEEMNIGGEDSTDAEKHMSSQRSVRSLPVGEVSYTVGNMRSTEPNDVPFKEPPKAAKRKSTRKSSSKAKKNELASNRNDTESESEFSDCSVTCSLQPSGYAGKSYSVDDIKSFLVKTKHARHVSVDQYFPDVELFINQTKTFMGHGNFTDQEVFRLKKILTKLNLLLNDGKNPDDV</sequence>
<accession>A0ABD1J0K9</accession>
<dbReference type="PROSITE" id="PS50158">
    <property type="entry name" value="ZF_CCHC"/>
    <property type="match status" value="1"/>
</dbReference>
<evidence type="ECO:0000256" key="2">
    <source>
        <dbReference type="SAM" id="MobiDB-lite"/>
    </source>
</evidence>
<dbReference type="SUPFAM" id="SSF57756">
    <property type="entry name" value="Retrovirus zinc finger-like domains"/>
    <property type="match status" value="1"/>
</dbReference>
<keyword evidence="1" id="KW-0479">Metal-binding</keyword>
<protein>
    <recommendedName>
        <fullName evidence="3">CCHC-type domain-containing protein</fullName>
    </recommendedName>
</protein>
<dbReference type="AlphaFoldDB" id="A0ABD1J0K9"/>
<dbReference type="SMART" id="SM00343">
    <property type="entry name" value="ZnF_C2HC"/>
    <property type="match status" value="1"/>
</dbReference>
<feature type="compositionally biased region" description="Polar residues" evidence="2">
    <location>
        <begin position="299"/>
        <end position="308"/>
    </location>
</feature>
<evidence type="ECO:0000313" key="4">
    <source>
        <dbReference type="EMBL" id="KAL2080607.1"/>
    </source>
</evidence>
<evidence type="ECO:0000313" key="5">
    <source>
        <dbReference type="Proteomes" id="UP001591681"/>
    </source>
</evidence>
<proteinExistence type="predicted"/>
<dbReference type="InterPro" id="IPR001878">
    <property type="entry name" value="Znf_CCHC"/>
</dbReference>
<reference evidence="4 5" key="1">
    <citation type="submission" date="2024-09" db="EMBL/GenBank/DDBJ databases">
        <title>A chromosome-level genome assembly of Gray's grenadier anchovy, Coilia grayii.</title>
        <authorList>
            <person name="Fu Z."/>
        </authorList>
    </citation>
    <scope>NUCLEOTIDE SEQUENCE [LARGE SCALE GENOMIC DNA]</scope>
    <source>
        <strain evidence="4">G4</strain>
        <tissue evidence="4">Muscle</tissue>
    </source>
</reference>
<evidence type="ECO:0000259" key="3">
    <source>
        <dbReference type="PROSITE" id="PS50158"/>
    </source>
</evidence>
<feature type="region of interest" description="Disordered" evidence="2">
    <location>
        <begin position="186"/>
        <end position="352"/>
    </location>
</feature>
<dbReference type="EMBL" id="JBHFQA010000021">
    <property type="protein sequence ID" value="KAL2080607.1"/>
    <property type="molecule type" value="Genomic_DNA"/>
</dbReference>
<evidence type="ECO:0000256" key="1">
    <source>
        <dbReference type="PROSITE-ProRule" id="PRU00047"/>
    </source>
</evidence>
<keyword evidence="1" id="KW-0863">Zinc-finger</keyword>
<feature type="compositionally biased region" description="Basic and acidic residues" evidence="2">
    <location>
        <begin position="217"/>
        <end position="235"/>
    </location>
</feature>
<feature type="compositionally biased region" description="Basic residues" evidence="2">
    <location>
        <begin position="319"/>
        <end position="332"/>
    </location>
</feature>
<feature type="domain" description="CCHC-type" evidence="3">
    <location>
        <begin position="169"/>
        <end position="185"/>
    </location>
</feature>
<dbReference type="GO" id="GO:0008270">
    <property type="term" value="F:zinc ion binding"/>
    <property type="evidence" value="ECO:0007669"/>
    <property type="project" value="UniProtKB-KW"/>
</dbReference>
<dbReference type="InterPro" id="IPR036875">
    <property type="entry name" value="Znf_CCHC_sf"/>
</dbReference>
<comment type="caution">
    <text evidence="4">The sequence shown here is derived from an EMBL/GenBank/DDBJ whole genome shotgun (WGS) entry which is preliminary data.</text>
</comment>
<name>A0ABD1J0K9_9TELE</name>
<dbReference type="Gene3D" id="4.10.60.10">
    <property type="entry name" value="Zinc finger, CCHC-type"/>
    <property type="match status" value="1"/>
</dbReference>
<feature type="compositionally biased region" description="Polar residues" evidence="2">
    <location>
        <begin position="242"/>
        <end position="260"/>
    </location>
</feature>
<keyword evidence="5" id="KW-1185">Reference proteome</keyword>
<keyword evidence="1" id="KW-0862">Zinc</keyword>